<dbReference type="PANTHER" id="PTHR43775:SF23">
    <property type="entry name" value="FATTY ACID SYNTHASE 3"/>
    <property type="match status" value="1"/>
</dbReference>
<dbReference type="AlphaFoldDB" id="A0AAJ7WDC5"/>
<dbReference type="GO" id="GO:0031177">
    <property type="term" value="F:phosphopantetheine binding"/>
    <property type="evidence" value="ECO:0007669"/>
    <property type="project" value="InterPro"/>
</dbReference>
<protein>
    <recommendedName>
        <fullName evidence="1">oleoyl-[acyl-carrier-protein] hydrolase</fullName>
        <ecNumber evidence="1">3.1.2.14</ecNumber>
    </recommendedName>
</protein>
<dbReference type="RefSeq" id="XP_026672127.1">
    <property type="nucleotide sequence ID" value="XM_026816326.1"/>
</dbReference>
<feature type="domain" description="Carrier" evidence="5">
    <location>
        <begin position="775"/>
        <end position="855"/>
    </location>
</feature>
<dbReference type="InterPro" id="IPR013968">
    <property type="entry name" value="PKS_KR"/>
</dbReference>
<dbReference type="SMART" id="SM00829">
    <property type="entry name" value="PKS_ER"/>
    <property type="match status" value="1"/>
</dbReference>
<name>A0AAJ7WDC5_9HYME</name>
<dbReference type="EC" id="3.1.2.14" evidence="1"/>
<dbReference type="SUPFAM" id="SSF51735">
    <property type="entry name" value="NAD(P)-binding Rossmann-fold domains"/>
    <property type="match status" value="2"/>
</dbReference>
<dbReference type="PROSITE" id="PS50075">
    <property type="entry name" value="CARRIER"/>
    <property type="match status" value="1"/>
</dbReference>
<dbReference type="InterPro" id="IPR009081">
    <property type="entry name" value="PP-bd_ACP"/>
</dbReference>
<dbReference type="InterPro" id="IPR011032">
    <property type="entry name" value="GroES-like_sf"/>
</dbReference>
<evidence type="ECO:0000259" key="5">
    <source>
        <dbReference type="PROSITE" id="PS50075"/>
    </source>
</evidence>
<keyword evidence="6" id="KW-1185">Reference proteome</keyword>
<dbReference type="Pfam" id="PF08659">
    <property type="entry name" value="KR"/>
    <property type="match status" value="1"/>
</dbReference>
<dbReference type="Pfam" id="PF00107">
    <property type="entry name" value="ADH_zinc_N"/>
    <property type="match status" value="1"/>
</dbReference>
<dbReference type="CDD" id="cd08954">
    <property type="entry name" value="KR_1_FAS_SDR_x"/>
    <property type="match status" value="1"/>
</dbReference>
<dbReference type="Gene3D" id="3.90.180.10">
    <property type="entry name" value="Medium-chain alcohol dehydrogenases, catalytic domain"/>
    <property type="match status" value="1"/>
</dbReference>
<keyword evidence="4" id="KW-0808">Transferase</keyword>
<dbReference type="InterPro" id="IPR057326">
    <property type="entry name" value="KR_dom"/>
</dbReference>
<dbReference type="InterPro" id="IPR049391">
    <property type="entry name" value="FAS_pseudo-KR"/>
</dbReference>
<dbReference type="InterPro" id="IPR013149">
    <property type="entry name" value="ADH-like_C"/>
</dbReference>
<evidence type="ECO:0000313" key="7">
    <source>
        <dbReference type="RefSeq" id="XP_026672127.1"/>
    </source>
</evidence>
<evidence type="ECO:0000256" key="4">
    <source>
        <dbReference type="ARBA" id="ARBA00022679"/>
    </source>
</evidence>
<accession>A0AAJ7WDC5</accession>
<dbReference type="InterPro" id="IPR020806">
    <property type="entry name" value="PKS_PP-bd"/>
</dbReference>
<reference evidence="7" key="1">
    <citation type="submission" date="2025-08" db="UniProtKB">
        <authorList>
            <consortium name="RefSeq"/>
        </authorList>
    </citation>
    <scope>IDENTIFICATION</scope>
    <source>
        <tissue evidence="7">Whole body</tissue>
    </source>
</reference>
<sequence length="1183" mass="132081">MAAACDVLSSKKPDILVQLIHATEDKGFILLQESGINKDTFPFLKSCGLNIVLEKSLNKQTLLLLKKEEKPPQKTEVVHVNNNEFSWIEKVKMIMKNEKDKKTNETTRLVLVAEGDMENGLLGMVKCLRREPNGEIVKAVIIQDKNAPKFSLNDPFYSEQLDINIGYNVLRPGRIWGTYRHVPYPEVKPVPVPNGYVNLKVRGDLSSIQWMQGPIQPDAKYDNIVKVVYASLNFRDVMLATGKLMPEAITRKRESTDCLIGFEFSGIDSNGRRVMGFVDSKAISNLVTPDKLNVWPVPDEWSLEDAATIPSAYFTVLYAFFYFGKLKKGEKVLIHAGSGAVGQAAINVALAEGCEVFATVGTPEKRKFIKETFPSIDDDHIGNSRDTSFEQMVMKQTHGKGVDVVLNSLAEDKLQASVRCLGYRGRFLEIGKFDLAANNKLGMEIFLKEISFHGVLLDSMIAGISPVLQEEMYNFINKQLKDRAKAIKPIVRKTFQKDQLEEAFRYMAAGKHIGKIVIKIADEETPLNTHVLAYPRFNAMKGKSYVLVGGLGGLGLEVADWLVLRGAKNLVMVSRNGIKTGYQRLRTEVWKSYGVKVQIISGVDASKTDDCEFILRSAEKQAPVDGIFNLAAVLKDCLMENQTVKLFEESMKPKAKITKKLDEVSRKTCPKLRYFVVFSSLSCGRGTAGQTNYGMGNAVLERICERRVEEGLPGMAIQWGAVGDVGLAADMLENRQQLEIGGTLPQRISSCLEEFDKFMCQSRPIVASMVVAEKRPSASKVSTVLEAMMNIMNIKDLKTVSQTTSLAELGMDSMMLVEIKQTLERDFELFLTPQDIRALNFAKLMAMSTTDTKKQTKQTKKRVEKTENLGGMQILMRTINVSLLDGQYCVQLPVKCGQEKNEVFLIPGIEGSAEIFTALAPKLKLPATCLQLGINDSVESIEDMADLLIPHILARTKGRRDFVIVGYSYGSLVAIELIRKLEARALVGHLILLDGSPDYMKAIKFEHFVAASEHEYQNKFLSDVLRVVRSPTFLQCKLELLNCNDWDEKLNVTIKHMPDEVHKIYSPDVQKAIISFIFKRLCLLDKYDPSTTSPLSTPITLLVPTNPATQLPDPDYGLSKLTHGKVTVHKIEGNHITMLDNKKVVAVINGDPIEDEDIFKETLNLPNVDIELKGENFNFMGIS</sequence>
<dbReference type="SMART" id="SM00823">
    <property type="entry name" value="PKS_PP"/>
    <property type="match status" value="1"/>
</dbReference>
<dbReference type="Gene3D" id="1.10.1200.10">
    <property type="entry name" value="ACP-like"/>
    <property type="match status" value="1"/>
</dbReference>
<evidence type="ECO:0000256" key="1">
    <source>
        <dbReference type="ARBA" id="ARBA00012480"/>
    </source>
</evidence>
<organism evidence="6 7">
    <name type="scientific">Ceratina calcarata</name>
    <dbReference type="NCBI Taxonomy" id="156304"/>
    <lineage>
        <taxon>Eukaryota</taxon>
        <taxon>Metazoa</taxon>
        <taxon>Ecdysozoa</taxon>
        <taxon>Arthropoda</taxon>
        <taxon>Hexapoda</taxon>
        <taxon>Insecta</taxon>
        <taxon>Pterygota</taxon>
        <taxon>Neoptera</taxon>
        <taxon>Endopterygota</taxon>
        <taxon>Hymenoptera</taxon>
        <taxon>Apocrita</taxon>
        <taxon>Aculeata</taxon>
        <taxon>Apoidea</taxon>
        <taxon>Anthophila</taxon>
        <taxon>Apidae</taxon>
        <taxon>Ceratina</taxon>
        <taxon>Zadontomerus</taxon>
    </lineage>
</organism>
<dbReference type="Gene3D" id="3.40.50.1820">
    <property type="entry name" value="alpha/beta hydrolase"/>
    <property type="match status" value="1"/>
</dbReference>
<dbReference type="InterPro" id="IPR036291">
    <property type="entry name" value="NAD(P)-bd_dom_sf"/>
</dbReference>
<dbReference type="Proteomes" id="UP000694925">
    <property type="component" value="Unplaced"/>
</dbReference>
<dbReference type="InterPro" id="IPR029058">
    <property type="entry name" value="AB_hydrolase_fold"/>
</dbReference>
<dbReference type="Pfam" id="PF00975">
    <property type="entry name" value="Thioesterase"/>
    <property type="match status" value="1"/>
</dbReference>
<dbReference type="PANTHER" id="PTHR43775">
    <property type="entry name" value="FATTY ACID SYNTHASE"/>
    <property type="match status" value="1"/>
</dbReference>
<evidence type="ECO:0000256" key="3">
    <source>
        <dbReference type="ARBA" id="ARBA00022553"/>
    </source>
</evidence>
<dbReference type="GO" id="GO:0004312">
    <property type="term" value="F:fatty acid synthase activity"/>
    <property type="evidence" value="ECO:0007669"/>
    <property type="project" value="TreeGrafter"/>
</dbReference>
<dbReference type="SUPFAM" id="SSF47336">
    <property type="entry name" value="ACP-like"/>
    <property type="match status" value="1"/>
</dbReference>
<dbReference type="InterPro" id="IPR036736">
    <property type="entry name" value="ACP-like_sf"/>
</dbReference>
<dbReference type="GO" id="GO:0016491">
    <property type="term" value="F:oxidoreductase activity"/>
    <property type="evidence" value="ECO:0007669"/>
    <property type="project" value="InterPro"/>
</dbReference>
<dbReference type="SUPFAM" id="SSF50129">
    <property type="entry name" value="GroES-like"/>
    <property type="match status" value="1"/>
</dbReference>
<dbReference type="FunFam" id="3.40.50.720:FF:000209">
    <property type="entry name" value="Polyketide synthase Pks12"/>
    <property type="match status" value="1"/>
</dbReference>
<keyword evidence="3" id="KW-0597">Phosphoprotein</keyword>
<proteinExistence type="predicted"/>
<gene>
    <name evidence="7" type="primary">LOC108628229</name>
</gene>
<dbReference type="CDD" id="cd05195">
    <property type="entry name" value="enoyl_red"/>
    <property type="match status" value="1"/>
</dbReference>
<dbReference type="SUPFAM" id="SSF53474">
    <property type="entry name" value="alpha/beta-Hydrolases"/>
    <property type="match status" value="1"/>
</dbReference>
<dbReference type="GeneID" id="108628229"/>
<dbReference type="InterPro" id="IPR020843">
    <property type="entry name" value="ER"/>
</dbReference>
<dbReference type="Pfam" id="PF00550">
    <property type="entry name" value="PP-binding"/>
    <property type="match status" value="1"/>
</dbReference>
<dbReference type="InterPro" id="IPR050091">
    <property type="entry name" value="PKS_NRPS_Biosynth_Enz"/>
</dbReference>
<dbReference type="Gene3D" id="3.40.50.720">
    <property type="entry name" value="NAD(P)-binding Rossmann-like Domain"/>
    <property type="match status" value="1"/>
</dbReference>
<dbReference type="InterPro" id="IPR001031">
    <property type="entry name" value="Thioesterase"/>
</dbReference>
<evidence type="ECO:0000256" key="2">
    <source>
        <dbReference type="ARBA" id="ARBA00022450"/>
    </source>
</evidence>
<evidence type="ECO:0000313" key="6">
    <source>
        <dbReference type="Proteomes" id="UP000694925"/>
    </source>
</evidence>
<dbReference type="SMART" id="SM00822">
    <property type="entry name" value="PKS_KR"/>
    <property type="match status" value="1"/>
</dbReference>
<dbReference type="Pfam" id="PF21149">
    <property type="entry name" value="FAS_pseudo-KR"/>
    <property type="match status" value="1"/>
</dbReference>
<keyword evidence="2" id="KW-0596">Phosphopantetheine</keyword>
<dbReference type="GO" id="GO:0006633">
    <property type="term" value="P:fatty acid biosynthetic process"/>
    <property type="evidence" value="ECO:0007669"/>
    <property type="project" value="TreeGrafter"/>
</dbReference>
<dbReference type="GO" id="GO:0016297">
    <property type="term" value="F:fatty acyl-[ACP] hydrolase activity"/>
    <property type="evidence" value="ECO:0007669"/>
    <property type="project" value="UniProtKB-EC"/>
</dbReference>